<accession>E4ZHH7</accession>
<dbReference type="Proteomes" id="UP000002668">
    <property type="component" value="Genome"/>
</dbReference>
<evidence type="ECO:0000313" key="2">
    <source>
        <dbReference type="Proteomes" id="UP000002668"/>
    </source>
</evidence>
<dbReference type="AlphaFoldDB" id="E4ZHH7"/>
<keyword evidence="2" id="KW-1185">Reference proteome</keyword>
<evidence type="ECO:0000313" key="1">
    <source>
        <dbReference type="EMBL" id="CBX90810.1"/>
    </source>
</evidence>
<sequence length="47" mass="4953">MCVSVSAGPVKGFVRRCFDLPGISKAQIGVEMKGSRTGTEIGRPCLL</sequence>
<protein>
    <submittedName>
        <fullName evidence="1">Predicted protein</fullName>
    </submittedName>
</protein>
<gene>
    <name evidence="1" type="ORF">LEMA_uP058440.1</name>
</gene>
<name>E4ZHH7_LEPMJ</name>
<dbReference type="EMBL" id="FP929065">
    <property type="protein sequence ID" value="CBX90810.1"/>
    <property type="molecule type" value="Genomic_DNA"/>
</dbReference>
<dbReference type="InParanoid" id="E4ZHH7"/>
<dbReference type="VEuPathDB" id="FungiDB:LEMA_uP058440.1"/>
<dbReference type="HOGENOM" id="CLU_3175514_0_0_1"/>
<proteinExistence type="predicted"/>
<reference evidence="2" key="1">
    <citation type="journal article" date="2011" name="Nat. Commun.">
        <title>Effector diversification within compartments of the Leptosphaeria maculans genome affected by Repeat-Induced Point mutations.</title>
        <authorList>
            <person name="Rouxel T."/>
            <person name="Grandaubert J."/>
            <person name="Hane J.K."/>
            <person name="Hoede C."/>
            <person name="van de Wouw A.P."/>
            <person name="Couloux A."/>
            <person name="Dominguez V."/>
            <person name="Anthouard V."/>
            <person name="Bally P."/>
            <person name="Bourras S."/>
            <person name="Cozijnsen A.J."/>
            <person name="Ciuffetti L.M."/>
            <person name="Degrave A."/>
            <person name="Dilmaghani A."/>
            <person name="Duret L."/>
            <person name="Fudal I."/>
            <person name="Goodwin S.B."/>
            <person name="Gout L."/>
            <person name="Glaser N."/>
            <person name="Linglin J."/>
            <person name="Kema G.H.J."/>
            <person name="Lapalu N."/>
            <person name="Lawrence C.B."/>
            <person name="May K."/>
            <person name="Meyer M."/>
            <person name="Ollivier B."/>
            <person name="Poulain J."/>
            <person name="Schoch C.L."/>
            <person name="Simon A."/>
            <person name="Spatafora J.W."/>
            <person name="Stachowiak A."/>
            <person name="Turgeon B.G."/>
            <person name="Tyler B.M."/>
            <person name="Vincent D."/>
            <person name="Weissenbach J."/>
            <person name="Amselem J."/>
            <person name="Quesneville H."/>
            <person name="Oliver R.P."/>
            <person name="Wincker P."/>
            <person name="Balesdent M.-H."/>
            <person name="Howlett B.J."/>
        </authorList>
    </citation>
    <scope>NUCLEOTIDE SEQUENCE [LARGE SCALE GENOMIC DNA]</scope>
    <source>
        <strain evidence="2">JN3 / isolate v23.1.3 / race Av1-4-5-6-7-8</strain>
    </source>
</reference>
<organism evidence="2">
    <name type="scientific">Leptosphaeria maculans (strain JN3 / isolate v23.1.3 / race Av1-4-5-6-7-8)</name>
    <name type="common">Blackleg fungus</name>
    <name type="synonym">Phoma lingam</name>
    <dbReference type="NCBI Taxonomy" id="985895"/>
    <lineage>
        <taxon>Eukaryota</taxon>
        <taxon>Fungi</taxon>
        <taxon>Dikarya</taxon>
        <taxon>Ascomycota</taxon>
        <taxon>Pezizomycotina</taxon>
        <taxon>Dothideomycetes</taxon>
        <taxon>Pleosporomycetidae</taxon>
        <taxon>Pleosporales</taxon>
        <taxon>Pleosporineae</taxon>
        <taxon>Leptosphaeriaceae</taxon>
        <taxon>Plenodomus</taxon>
        <taxon>Plenodomus lingam/Leptosphaeria maculans species complex</taxon>
    </lineage>
</organism>